<name>A0A1E7QJD7_WOLPI</name>
<protein>
    <recommendedName>
        <fullName evidence="18">Cytochrome c oxidase subunit 2</fullName>
        <ecNumber evidence="18">7.1.1.9</ecNumber>
    </recommendedName>
</protein>
<keyword evidence="5" id="KW-0349">Heme</keyword>
<proteinExistence type="inferred from homology"/>
<evidence type="ECO:0000256" key="7">
    <source>
        <dbReference type="ARBA" id="ARBA00022692"/>
    </source>
</evidence>
<dbReference type="PROSITE" id="PS00078">
    <property type="entry name" value="COX2"/>
    <property type="match status" value="1"/>
</dbReference>
<evidence type="ECO:0000313" key="22">
    <source>
        <dbReference type="EMBL" id="OEY86592.1"/>
    </source>
</evidence>
<dbReference type="InterPro" id="IPR036257">
    <property type="entry name" value="Cyt_c_oxidase_su2_TM_sf"/>
</dbReference>
<dbReference type="GO" id="GO:0004129">
    <property type="term" value="F:cytochrome-c oxidase activity"/>
    <property type="evidence" value="ECO:0007669"/>
    <property type="project" value="UniProtKB-EC"/>
</dbReference>
<evidence type="ECO:0000256" key="6">
    <source>
        <dbReference type="ARBA" id="ARBA00022660"/>
    </source>
</evidence>
<evidence type="ECO:0000256" key="5">
    <source>
        <dbReference type="ARBA" id="ARBA00022617"/>
    </source>
</evidence>
<evidence type="ECO:0000256" key="17">
    <source>
        <dbReference type="RuleBase" id="RU000456"/>
    </source>
</evidence>
<keyword evidence="4 17" id="KW-0813">Transport</keyword>
<comment type="caution">
    <text evidence="22">The sequence shown here is derived from an EMBL/GenBank/DDBJ whole genome shotgun (WGS) entry which is preliminary data.</text>
</comment>
<feature type="transmembrane region" description="Helical" evidence="19">
    <location>
        <begin position="40"/>
        <end position="61"/>
    </location>
</feature>
<comment type="cofactor">
    <cofactor evidence="1">
        <name>heme</name>
        <dbReference type="ChEBI" id="CHEBI:30413"/>
    </cofactor>
</comment>
<dbReference type="PANTHER" id="PTHR22888:SF9">
    <property type="entry name" value="CYTOCHROME C OXIDASE SUBUNIT 2"/>
    <property type="match status" value="1"/>
</dbReference>
<keyword evidence="8 18" id="KW-0479">Metal-binding</keyword>
<sequence>MFTLLLIIFYSNASVALTWQFGFQQPATELMENISKSHSFIMTIIFCILGLVWALLIYVVLRFRKGKVSQVSKVTHNTALEIIWTIIPIIIVTVFTVENIKLIRMQQNIPKSELTLKVIGHQWYWHYQYPEYENLSFDSYIKEASDLDKNDLRLLAVDNHVVLPINTNIRLQVTAGDVIHSWGVPAFGIKIDAIPGRLNDTWFNIKKPGLYYGQCYELCGQGHGFMPIVVNAVSKEDFNKWINDKKSF</sequence>
<evidence type="ECO:0000256" key="14">
    <source>
        <dbReference type="ARBA" id="ARBA00023136"/>
    </source>
</evidence>
<comment type="similarity">
    <text evidence="3 17">Belongs to the cytochrome c oxidase subunit 2 family.</text>
</comment>
<keyword evidence="6 17" id="KW-0679">Respiratory chain</keyword>
<gene>
    <name evidence="22" type="ORF">BIY23_03250</name>
</gene>
<dbReference type="InterPro" id="IPR045187">
    <property type="entry name" value="CcO_II"/>
</dbReference>
<evidence type="ECO:0000256" key="2">
    <source>
        <dbReference type="ARBA" id="ARBA00004141"/>
    </source>
</evidence>
<dbReference type="Pfam" id="PF02790">
    <property type="entry name" value="COX2_TM"/>
    <property type="match status" value="1"/>
</dbReference>
<comment type="catalytic activity">
    <reaction evidence="16 18">
        <text>4 Fe(II)-[cytochrome c] + O2 + 8 H(+)(in) = 4 Fe(III)-[cytochrome c] + 2 H2O + 4 H(+)(out)</text>
        <dbReference type="Rhea" id="RHEA:11436"/>
        <dbReference type="Rhea" id="RHEA-COMP:10350"/>
        <dbReference type="Rhea" id="RHEA-COMP:14399"/>
        <dbReference type="ChEBI" id="CHEBI:15377"/>
        <dbReference type="ChEBI" id="CHEBI:15378"/>
        <dbReference type="ChEBI" id="CHEBI:15379"/>
        <dbReference type="ChEBI" id="CHEBI:29033"/>
        <dbReference type="ChEBI" id="CHEBI:29034"/>
        <dbReference type="EC" id="7.1.1.9"/>
    </reaction>
</comment>
<evidence type="ECO:0000256" key="18">
    <source>
        <dbReference type="RuleBase" id="RU004024"/>
    </source>
</evidence>
<evidence type="ECO:0000256" key="13">
    <source>
        <dbReference type="ARBA" id="ARBA00023008"/>
    </source>
</evidence>
<evidence type="ECO:0000256" key="19">
    <source>
        <dbReference type="SAM" id="Phobius"/>
    </source>
</evidence>
<evidence type="ECO:0000256" key="8">
    <source>
        <dbReference type="ARBA" id="ARBA00022723"/>
    </source>
</evidence>
<keyword evidence="10 17" id="KW-0249">Electron transport</keyword>
<dbReference type="GO" id="GO:0005507">
    <property type="term" value="F:copper ion binding"/>
    <property type="evidence" value="ECO:0007669"/>
    <property type="project" value="InterPro"/>
</dbReference>
<dbReference type="Gene3D" id="2.60.40.420">
    <property type="entry name" value="Cupredoxins - blue copper proteins"/>
    <property type="match status" value="1"/>
</dbReference>
<dbReference type="InterPro" id="IPR001505">
    <property type="entry name" value="Copper_CuA"/>
</dbReference>
<accession>A0A1E7QJD7</accession>
<dbReference type="InterPro" id="IPR002429">
    <property type="entry name" value="CcO_II-like_C"/>
</dbReference>
<keyword evidence="7 17" id="KW-0812">Transmembrane</keyword>
<dbReference type="InterPro" id="IPR011759">
    <property type="entry name" value="Cyt_c_oxidase_su2_TM_dom"/>
</dbReference>
<dbReference type="EMBL" id="MJMG01000008">
    <property type="protein sequence ID" value="OEY86592.1"/>
    <property type="molecule type" value="Genomic_DNA"/>
</dbReference>
<dbReference type="Gene3D" id="1.10.287.90">
    <property type="match status" value="1"/>
</dbReference>
<evidence type="ECO:0000256" key="4">
    <source>
        <dbReference type="ARBA" id="ARBA00022448"/>
    </source>
</evidence>
<evidence type="ECO:0000256" key="3">
    <source>
        <dbReference type="ARBA" id="ARBA00007866"/>
    </source>
</evidence>
<comment type="subcellular location">
    <subcellularLocation>
        <location evidence="17">Cell membrane</location>
        <topology evidence="17">Multi-pass membrane protein</topology>
    </subcellularLocation>
    <subcellularLocation>
        <location evidence="2">Membrane</location>
        <topology evidence="2">Multi-pass membrane protein</topology>
    </subcellularLocation>
</comment>
<dbReference type="PROSITE" id="PS50857">
    <property type="entry name" value="COX2_CUA"/>
    <property type="match status" value="1"/>
</dbReference>
<evidence type="ECO:0000256" key="11">
    <source>
        <dbReference type="ARBA" id="ARBA00022989"/>
    </source>
</evidence>
<evidence type="ECO:0000256" key="15">
    <source>
        <dbReference type="ARBA" id="ARBA00024688"/>
    </source>
</evidence>
<dbReference type="PROSITE" id="PS50999">
    <property type="entry name" value="COX2_TM"/>
    <property type="match status" value="1"/>
</dbReference>
<dbReference type="Proteomes" id="UP000175679">
    <property type="component" value="Unassembled WGS sequence"/>
</dbReference>
<keyword evidence="14 19" id="KW-0472">Membrane</keyword>
<dbReference type="InterPro" id="IPR008972">
    <property type="entry name" value="Cupredoxin"/>
</dbReference>
<dbReference type="CDD" id="cd13912">
    <property type="entry name" value="CcO_II_C"/>
    <property type="match status" value="1"/>
</dbReference>
<evidence type="ECO:0000256" key="9">
    <source>
        <dbReference type="ARBA" id="ARBA00022967"/>
    </source>
</evidence>
<comment type="cofactor">
    <cofactor evidence="18">
        <name>Cu cation</name>
        <dbReference type="ChEBI" id="CHEBI:23378"/>
    </cofactor>
    <text evidence="18">Binds a copper A center.</text>
</comment>
<organism evidence="22 23">
    <name type="scientific">Wolbachia pipientis</name>
    <dbReference type="NCBI Taxonomy" id="955"/>
    <lineage>
        <taxon>Bacteria</taxon>
        <taxon>Pseudomonadati</taxon>
        <taxon>Pseudomonadota</taxon>
        <taxon>Alphaproteobacteria</taxon>
        <taxon>Rickettsiales</taxon>
        <taxon>Anaplasmataceae</taxon>
        <taxon>Wolbachieae</taxon>
        <taxon>Wolbachia</taxon>
    </lineage>
</organism>
<dbReference type="SUPFAM" id="SSF81464">
    <property type="entry name" value="Cytochrome c oxidase subunit II-like, transmembrane region"/>
    <property type="match status" value="1"/>
</dbReference>
<dbReference type="AlphaFoldDB" id="A0A1E7QJD7"/>
<dbReference type="GO" id="GO:0005886">
    <property type="term" value="C:plasma membrane"/>
    <property type="evidence" value="ECO:0007669"/>
    <property type="project" value="UniProtKB-SubCell"/>
</dbReference>
<dbReference type="GO" id="GO:0042773">
    <property type="term" value="P:ATP synthesis coupled electron transport"/>
    <property type="evidence" value="ECO:0007669"/>
    <property type="project" value="TreeGrafter"/>
</dbReference>
<dbReference type="EC" id="7.1.1.9" evidence="18"/>
<dbReference type="NCBIfam" id="TIGR02866">
    <property type="entry name" value="CoxB"/>
    <property type="match status" value="1"/>
</dbReference>
<dbReference type="InterPro" id="IPR034210">
    <property type="entry name" value="CcO_II_C"/>
</dbReference>
<evidence type="ECO:0000259" key="21">
    <source>
        <dbReference type="PROSITE" id="PS50999"/>
    </source>
</evidence>
<reference evidence="22 23" key="1">
    <citation type="submission" date="2016-09" db="EMBL/GenBank/DDBJ databases">
        <title>Genomic evidence for plant-parasitic nematodes as the earliest Wolbachia hosts.</title>
        <authorList>
            <person name="Brown A.M."/>
            <person name="Wasala S.K."/>
            <person name="Howe D.K."/>
            <person name="Peetz A.B."/>
            <person name="Zasada I.A."/>
            <person name="Denver D.R."/>
        </authorList>
    </citation>
    <scope>NUCLEOTIDE SEQUENCE [LARGE SCALE GENOMIC DNA]</scope>
    <source>
        <strain evidence="23">wPpe</strain>
    </source>
</reference>
<dbReference type="PRINTS" id="PR01166">
    <property type="entry name" value="CYCOXIDASEII"/>
</dbReference>
<evidence type="ECO:0000256" key="10">
    <source>
        <dbReference type="ARBA" id="ARBA00022982"/>
    </source>
</evidence>
<dbReference type="GO" id="GO:0016491">
    <property type="term" value="F:oxidoreductase activity"/>
    <property type="evidence" value="ECO:0007669"/>
    <property type="project" value="InterPro"/>
</dbReference>
<feature type="domain" description="Cytochrome oxidase subunit II transmembrane region profile" evidence="21">
    <location>
        <begin position="15"/>
        <end position="110"/>
    </location>
</feature>
<dbReference type="SUPFAM" id="SSF49503">
    <property type="entry name" value="Cupredoxins"/>
    <property type="match status" value="1"/>
</dbReference>
<evidence type="ECO:0000313" key="23">
    <source>
        <dbReference type="Proteomes" id="UP000175679"/>
    </source>
</evidence>
<keyword evidence="9" id="KW-1278">Translocase</keyword>
<feature type="domain" description="Cytochrome oxidase subunit II copper A binding" evidence="20">
    <location>
        <begin position="111"/>
        <end position="244"/>
    </location>
</feature>
<dbReference type="PANTHER" id="PTHR22888">
    <property type="entry name" value="CYTOCHROME C OXIDASE, SUBUNIT II"/>
    <property type="match status" value="1"/>
</dbReference>
<keyword evidence="11 19" id="KW-1133">Transmembrane helix</keyword>
<dbReference type="Pfam" id="PF00116">
    <property type="entry name" value="COX2"/>
    <property type="match status" value="1"/>
</dbReference>
<keyword evidence="13 18" id="KW-0186">Copper</keyword>
<evidence type="ECO:0000256" key="16">
    <source>
        <dbReference type="ARBA" id="ARBA00047816"/>
    </source>
</evidence>
<keyword evidence="23" id="KW-1185">Reference proteome</keyword>
<keyword evidence="12" id="KW-0408">Iron</keyword>
<evidence type="ECO:0000259" key="20">
    <source>
        <dbReference type="PROSITE" id="PS50857"/>
    </source>
</evidence>
<comment type="function">
    <text evidence="15 18">Subunits I and II form the functional core of the enzyme complex. Electrons originating in cytochrome c are transferred via heme a and Cu(A) to the binuclear center formed by heme a3 and Cu(B).</text>
</comment>
<dbReference type="FunFam" id="2.60.40.420:FF:000001">
    <property type="entry name" value="Cytochrome c oxidase subunit 2"/>
    <property type="match status" value="1"/>
</dbReference>
<dbReference type="InterPro" id="IPR014222">
    <property type="entry name" value="Cyt_c_oxidase_su2"/>
</dbReference>
<dbReference type="OrthoDB" id="9781261at2"/>
<evidence type="ECO:0000256" key="1">
    <source>
        <dbReference type="ARBA" id="ARBA00001971"/>
    </source>
</evidence>
<evidence type="ECO:0000256" key="12">
    <source>
        <dbReference type="ARBA" id="ARBA00023004"/>
    </source>
</evidence>
<feature type="transmembrane region" description="Helical" evidence="19">
    <location>
        <begin position="82"/>
        <end position="100"/>
    </location>
</feature>